<proteinExistence type="predicted"/>
<reference evidence="1" key="1">
    <citation type="journal article" date="2021" name="Proc. Natl. Acad. Sci. U.S.A.">
        <title>A Catalog of Tens of Thousands of Viruses from Human Metagenomes Reveals Hidden Associations with Chronic Diseases.</title>
        <authorList>
            <person name="Tisza M.J."/>
            <person name="Buck C.B."/>
        </authorList>
    </citation>
    <scope>NUCLEOTIDE SEQUENCE</scope>
    <source>
        <strain evidence="1">Ct3hs7</strain>
    </source>
</reference>
<evidence type="ECO:0000313" key="1">
    <source>
        <dbReference type="EMBL" id="DAE25601.1"/>
    </source>
</evidence>
<organism evidence="1">
    <name type="scientific">Microviridae sp. ct3hs7</name>
    <dbReference type="NCBI Taxonomy" id="2824985"/>
    <lineage>
        <taxon>Viruses</taxon>
        <taxon>Monodnaviria</taxon>
        <taxon>Sangervirae</taxon>
        <taxon>Phixviricota</taxon>
        <taxon>Malgrandaviricetes</taxon>
        <taxon>Petitvirales</taxon>
        <taxon>Microviridae</taxon>
    </lineage>
</organism>
<protein>
    <submittedName>
        <fullName evidence="1">Uncharacterized protein</fullName>
    </submittedName>
</protein>
<sequence>MSKKVRFRQYLRCVIVYTDIQSVRVLHYAVSTDYVEDFVQMINDTFVHPDISFTDIIYSPDSRQFFQLI</sequence>
<accession>A0A8S5R3D3</accession>
<name>A0A8S5R3D3_9VIRU</name>
<dbReference type="EMBL" id="BK057816">
    <property type="protein sequence ID" value="DAE25601.1"/>
    <property type="molecule type" value="Genomic_DNA"/>
</dbReference>